<dbReference type="CDD" id="cd09001">
    <property type="entry name" value="GH43_FsAxh1-like"/>
    <property type="match status" value="1"/>
</dbReference>
<comment type="caution">
    <text evidence="8">The sequence shown here is derived from an EMBL/GenBank/DDBJ whole genome shotgun (WGS) entry which is preliminary data.</text>
</comment>
<name>A0A829W638_9FIRM</name>
<dbReference type="Gene3D" id="2.115.10.20">
    <property type="entry name" value="Glycosyl hydrolase domain, family 43"/>
    <property type="match status" value="1"/>
</dbReference>
<proteinExistence type="inferred from homology"/>
<feature type="domain" description="Beta-xylosidase C-terminal Concanavalin A-like" evidence="7">
    <location>
        <begin position="309"/>
        <end position="508"/>
    </location>
</feature>
<dbReference type="InterPro" id="IPR023296">
    <property type="entry name" value="Glyco_hydro_beta-prop_sf"/>
</dbReference>
<sequence length="508" mass="58087">MIENMSTYKNPILYADYSDPDVARVGEDYYMVSSSFAYIPGVPLLHSKDLVHWELINHCVKKLPFEKYALPCHGSGTWAPSIRYHEGTFFVFIPLVDEGILVARTRDPYGEFECNMLCESKGWIDPCPFWDDDGRAYMVFAYAKSRSGIKHRLSLVEMDPQCRCLLAEPGLIFDGEQIAPTSEGPKMYKKNGYYYILMPSGGVETGWQSCLRSRSVYGPYDYKVVMHQGNSRVNGPHQGGWVTSPDGRHWFIHFQDVVELGRIIHLQPMCFLDDWPFIGQDQNGDGIGEPVEEWPVPAEGMPEYAIRQSDDFAEKTLGLQWQWQANPNTDFYSLEEHPGYLRLYCYRNPGRENLLWYAPNVLTQIPQKQKLSMTVKLSLSGGEDGDFGGIGMAGHDYGYAGLYYTGKGIQVRCYRGTVTDPMFEGEAGEKLVFSREAEGEQAWFRLTLEEDKTYGFSYSPDGRNFTRIEYSFPLKRATWTGAKLCLWSCSRENRESGGYCDYEYVEIK</sequence>
<dbReference type="SUPFAM" id="SSF75005">
    <property type="entry name" value="Arabinanase/levansucrase/invertase"/>
    <property type="match status" value="1"/>
</dbReference>
<dbReference type="PANTHER" id="PTHR42812:SF12">
    <property type="entry name" value="BETA-XYLOSIDASE-RELATED"/>
    <property type="match status" value="1"/>
</dbReference>
<dbReference type="PANTHER" id="PTHR42812">
    <property type="entry name" value="BETA-XYLOSIDASE"/>
    <property type="match status" value="1"/>
</dbReference>
<dbReference type="AlphaFoldDB" id="A0A829W638"/>
<evidence type="ECO:0000256" key="5">
    <source>
        <dbReference type="PIRSR" id="PIRSR606710-2"/>
    </source>
</evidence>
<protein>
    <submittedName>
        <fullName evidence="8">Glycoside hydrolase</fullName>
    </submittedName>
</protein>
<dbReference type="InterPro" id="IPR041542">
    <property type="entry name" value="GH43_C2"/>
</dbReference>
<dbReference type="InterPro" id="IPR051795">
    <property type="entry name" value="Glycosyl_Hydrlase_43"/>
</dbReference>
<evidence type="ECO:0000256" key="1">
    <source>
        <dbReference type="ARBA" id="ARBA00009865"/>
    </source>
</evidence>
<evidence type="ECO:0000256" key="6">
    <source>
        <dbReference type="RuleBase" id="RU361187"/>
    </source>
</evidence>
<gene>
    <name evidence="8" type="ORF">Ccl03g_35180</name>
</gene>
<keyword evidence="2 6" id="KW-0378">Hydrolase</keyword>
<dbReference type="InterPro" id="IPR006710">
    <property type="entry name" value="Glyco_hydro_43"/>
</dbReference>
<dbReference type="Gene3D" id="2.60.120.200">
    <property type="match status" value="1"/>
</dbReference>
<reference evidence="8 9" key="1">
    <citation type="submission" date="2019-06" db="EMBL/GenBank/DDBJ databases">
        <title>Draft genome sequence of [Clostridium] clostridioforme NBRC 113352.</title>
        <authorList>
            <person name="Miura T."/>
            <person name="Furukawa M."/>
            <person name="Shimamura M."/>
            <person name="Ohyama Y."/>
            <person name="Yamazoe A."/>
            <person name="Kawasaki H."/>
        </authorList>
    </citation>
    <scope>NUCLEOTIDE SEQUENCE [LARGE SCALE GENOMIC DNA]</scope>
    <source>
        <strain evidence="8 9">NBRC 113352</strain>
    </source>
</reference>
<feature type="active site" description="Proton donor" evidence="4">
    <location>
        <position position="183"/>
    </location>
</feature>
<dbReference type="Pfam" id="PF17851">
    <property type="entry name" value="GH43_C2"/>
    <property type="match status" value="1"/>
</dbReference>
<dbReference type="InterPro" id="IPR013320">
    <property type="entry name" value="ConA-like_dom_sf"/>
</dbReference>
<dbReference type="GO" id="GO:0005975">
    <property type="term" value="P:carbohydrate metabolic process"/>
    <property type="evidence" value="ECO:0007669"/>
    <property type="project" value="InterPro"/>
</dbReference>
<dbReference type="Proteomes" id="UP000315200">
    <property type="component" value="Unassembled WGS sequence"/>
</dbReference>
<dbReference type="Pfam" id="PF04616">
    <property type="entry name" value="Glyco_hydro_43"/>
    <property type="match status" value="1"/>
</dbReference>
<dbReference type="GO" id="GO:0004553">
    <property type="term" value="F:hydrolase activity, hydrolyzing O-glycosyl compounds"/>
    <property type="evidence" value="ECO:0007669"/>
    <property type="project" value="InterPro"/>
</dbReference>
<evidence type="ECO:0000256" key="4">
    <source>
        <dbReference type="PIRSR" id="PIRSR606710-1"/>
    </source>
</evidence>
<organism evidence="8 9">
    <name type="scientific">Enterocloster clostridioformis</name>
    <dbReference type="NCBI Taxonomy" id="1531"/>
    <lineage>
        <taxon>Bacteria</taxon>
        <taxon>Bacillati</taxon>
        <taxon>Bacillota</taxon>
        <taxon>Clostridia</taxon>
        <taxon>Lachnospirales</taxon>
        <taxon>Lachnospiraceae</taxon>
        <taxon>Enterocloster</taxon>
    </lineage>
</organism>
<keyword evidence="3 6" id="KW-0326">Glycosidase</keyword>
<evidence type="ECO:0000313" key="9">
    <source>
        <dbReference type="Proteomes" id="UP000315200"/>
    </source>
</evidence>
<feature type="active site" description="Proton acceptor" evidence="4">
    <location>
        <position position="19"/>
    </location>
</feature>
<accession>A0A829W638</accession>
<evidence type="ECO:0000259" key="7">
    <source>
        <dbReference type="Pfam" id="PF17851"/>
    </source>
</evidence>
<comment type="similarity">
    <text evidence="1 6">Belongs to the glycosyl hydrolase 43 family.</text>
</comment>
<evidence type="ECO:0000256" key="2">
    <source>
        <dbReference type="ARBA" id="ARBA00022801"/>
    </source>
</evidence>
<evidence type="ECO:0000313" key="8">
    <source>
        <dbReference type="EMBL" id="GEA37805.1"/>
    </source>
</evidence>
<dbReference type="SUPFAM" id="SSF49899">
    <property type="entry name" value="Concanavalin A-like lectins/glucanases"/>
    <property type="match status" value="1"/>
</dbReference>
<evidence type="ECO:0000256" key="3">
    <source>
        <dbReference type="ARBA" id="ARBA00023295"/>
    </source>
</evidence>
<feature type="site" description="Important for catalytic activity, responsible for pKa modulation of the active site Glu and correct orientation of both the proton donor and substrate" evidence="5">
    <location>
        <position position="125"/>
    </location>
</feature>
<dbReference type="EMBL" id="BJLB01000001">
    <property type="protein sequence ID" value="GEA37805.1"/>
    <property type="molecule type" value="Genomic_DNA"/>
</dbReference>